<evidence type="ECO:0000313" key="12">
    <source>
        <dbReference type="Proteomes" id="UP000632273"/>
    </source>
</evidence>
<name>A0ABQ1TZN1_9BACT</name>
<dbReference type="SUPFAM" id="SSF74653">
    <property type="entry name" value="TolA/TonB C-terminal domain"/>
    <property type="match status" value="1"/>
</dbReference>
<reference evidence="12" key="1">
    <citation type="journal article" date="2019" name="Int. J. Syst. Evol. Microbiol.">
        <title>The Global Catalogue of Microorganisms (GCM) 10K type strain sequencing project: providing services to taxonomists for standard genome sequencing and annotation.</title>
        <authorList>
            <consortium name="The Broad Institute Genomics Platform"/>
            <consortium name="The Broad Institute Genome Sequencing Center for Infectious Disease"/>
            <person name="Wu L."/>
            <person name="Ma J."/>
        </authorList>
    </citation>
    <scope>NUCLEOTIDE SEQUENCE [LARGE SCALE GENOMIC DNA]</scope>
    <source>
        <strain evidence="12">CGMCC 1.15197</strain>
    </source>
</reference>
<dbReference type="InterPro" id="IPR051045">
    <property type="entry name" value="TonB-dependent_transducer"/>
</dbReference>
<keyword evidence="9" id="KW-0472">Membrane</keyword>
<comment type="subcellular location">
    <subcellularLocation>
        <location evidence="1">Cell inner membrane</location>
        <topology evidence="1">Single-pass membrane protein</topology>
        <orientation evidence="1">Periplasmic side</orientation>
    </subcellularLocation>
</comment>
<keyword evidence="6" id="KW-0812">Transmembrane</keyword>
<gene>
    <name evidence="11" type="ORF">GCM10011383_18400</name>
</gene>
<dbReference type="Gene3D" id="2.20.110.10">
    <property type="entry name" value="Histone H3 K4-specific methyltransferase SET7/9 N-terminal domain"/>
    <property type="match status" value="1"/>
</dbReference>
<dbReference type="InterPro" id="IPR011652">
    <property type="entry name" value="MORN_2"/>
</dbReference>
<keyword evidence="4" id="KW-1003">Cell membrane</keyword>
<dbReference type="NCBIfam" id="TIGR01352">
    <property type="entry name" value="tonB_Cterm"/>
    <property type="match status" value="1"/>
</dbReference>
<evidence type="ECO:0000256" key="9">
    <source>
        <dbReference type="ARBA" id="ARBA00023136"/>
    </source>
</evidence>
<keyword evidence="12" id="KW-1185">Reference proteome</keyword>
<dbReference type="InterPro" id="IPR037682">
    <property type="entry name" value="TonB_C"/>
</dbReference>
<feature type="domain" description="TonB C-terminal" evidence="10">
    <location>
        <begin position="125"/>
        <end position="227"/>
    </location>
</feature>
<evidence type="ECO:0000256" key="4">
    <source>
        <dbReference type="ARBA" id="ARBA00022475"/>
    </source>
</evidence>
<keyword evidence="8" id="KW-1133">Transmembrane helix</keyword>
<keyword evidence="5" id="KW-0997">Cell inner membrane</keyword>
<dbReference type="Pfam" id="PF03544">
    <property type="entry name" value="TonB_C"/>
    <property type="match status" value="1"/>
</dbReference>
<evidence type="ECO:0000256" key="1">
    <source>
        <dbReference type="ARBA" id="ARBA00004383"/>
    </source>
</evidence>
<sequence>MKVTSEKWADHRVETTYRDSVGGSVRVFYPSGKLRSYVPYLNIRRHIHHGVSSYYYESGQVRMQEDYVGGKLHGQRLTFYPDGKPRRKESYEKGVFVSGECYGPDGAPIAFFSYDVMPVYSEGAGDKDAVMQAVMENVHYPLEAMCRHVNGVVRILFVVDKNGKVQNVRPDKKTLEAEVPANLRDVYEELQKAAMFGVRHLKAFTPGKQDGEPVDVSYTVPVTFRIK</sequence>
<evidence type="ECO:0000256" key="6">
    <source>
        <dbReference type="ARBA" id="ARBA00022692"/>
    </source>
</evidence>
<comment type="caution">
    <text evidence="11">The sequence shown here is derived from an EMBL/GenBank/DDBJ whole genome shotgun (WGS) entry which is preliminary data.</text>
</comment>
<dbReference type="InterPro" id="IPR006260">
    <property type="entry name" value="TonB/TolA_C"/>
</dbReference>
<dbReference type="SUPFAM" id="SSF82185">
    <property type="entry name" value="Histone H3 K4-specific methyltransferase SET7/9 N-terminal domain"/>
    <property type="match status" value="1"/>
</dbReference>
<dbReference type="PANTHER" id="PTHR33446">
    <property type="entry name" value="PROTEIN TONB-RELATED"/>
    <property type="match status" value="1"/>
</dbReference>
<evidence type="ECO:0000256" key="3">
    <source>
        <dbReference type="ARBA" id="ARBA00022448"/>
    </source>
</evidence>
<evidence type="ECO:0000256" key="7">
    <source>
        <dbReference type="ARBA" id="ARBA00022927"/>
    </source>
</evidence>
<protein>
    <recommendedName>
        <fullName evidence="10">TonB C-terminal domain-containing protein</fullName>
    </recommendedName>
</protein>
<dbReference type="PROSITE" id="PS52015">
    <property type="entry name" value="TONB_CTD"/>
    <property type="match status" value="1"/>
</dbReference>
<evidence type="ECO:0000256" key="5">
    <source>
        <dbReference type="ARBA" id="ARBA00022519"/>
    </source>
</evidence>
<evidence type="ECO:0000313" key="11">
    <source>
        <dbReference type="EMBL" id="GGF07607.1"/>
    </source>
</evidence>
<proteinExistence type="inferred from homology"/>
<dbReference type="PANTHER" id="PTHR33446:SF2">
    <property type="entry name" value="PROTEIN TONB"/>
    <property type="match status" value="1"/>
</dbReference>
<evidence type="ECO:0000256" key="8">
    <source>
        <dbReference type="ARBA" id="ARBA00022989"/>
    </source>
</evidence>
<dbReference type="Proteomes" id="UP000632273">
    <property type="component" value="Unassembled WGS sequence"/>
</dbReference>
<organism evidence="11 12">
    <name type="scientific">Hymenobacter cavernae</name>
    <dbReference type="NCBI Taxonomy" id="2044852"/>
    <lineage>
        <taxon>Bacteria</taxon>
        <taxon>Pseudomonadati</taxon>
        <taxon>Bacteroidota</taxon>
        <taxon>Cytophagia</taxon>
        <taxon>Cytophagales</taxon>
        <taxon>Hymenobacteraceae</taxon>
        <taxon>Hymenobacter</taxon>
    </lineage>
</organism>
<comment type="similarity">
    <text evidence="2">Belongs to the TonB family.</text>
</comment>
<evidence type="ECO:0000256" key="2">
    <source>
        <dbReference type="ARBA" id="ARBA00006555"/>
    </source>
</evidence>
<dbReference type="Gene3D" id="3.30.1150.10">
    <property type="match status" value="1"/>
</dbReference>
<keyword evidence="3" id="KW-0813">Transport</keyword>
<evidence type="ECO:0000259" key="10">
    <source>
        <dbReference type="PROSITE" id="PS52015"/>
    </source>
</evidence>
<keyword evidence="7" id="KW-0653">Protein transport</keyword>
<accession>A0ABQ1TZN1</accession>
<dbReference type="Pfam" id="PF07661">
    <property type="entry name" value="MORN_2"/>
    <property type="match status" value="3"/>
</dbReference>
<dbReference type="EMBL" id="BMHT01000003">
    <property type="protein sequence ID" value="GGF07607.1"/>
    <property type="molecule type" value="Genomic_DNA"/>
</dbReference>